<reference evidence="3" key="1">
    <citation type="submission" date="2021-02" db="EMBL/GenBank/DDBJ databases">
        <authorList>
            <person name="Nowell W R."/>
        </authorList>
    </citation>
    <scope>NUCLEOTIDE SEQUENCE</scope>
</reference>
<name>A0A816LK66_9BILA</name>
<dbReference type="AlphaFoldDB" id="A0A816LK66"/>
<dbReference type="EMBL" id="CAJOBH010227746">
    <property type="protein sequence ID" value="CAF5058631.1"/>
    <property type="molecule type" value="Genomic_DNA"/>
</dbReference>
<evidence type="ECO:0000313" key="1">
    <source>
        <dbReference type="EMBL" id="CAF1030029.1"/>
    </source>
</evidence>
<evidence type="ECO:0000313" key="6">
    <source>
        <dbReference type="EMBL" id="CAF5058631.1"/>
    </source>
</evidence>
<dbReference type="Proteomes" id="UP000681720">
    <property type="component" value="Unassembled WGS sequence"/>
</dbReference>
<dbReference type="Proteomes" id="UP000676336">
    <property type="component" value="Unassembled WGS sequence"/>
</dbReference>
<dbReference type="EMBL" id="CAJOBJ010044375">
    <property type="protein sequence ID" value="CAF4342707.1"/>
    <property type="molecule type" value="Genomic_DNA"/>
</dbReference>
<evidence type="ECO:0000313" key="7">
    <source>
        <dbReference type="Proteomes" id="UP000663824"/>
    </source>
</evidence>
<evidence type="ECO:0000313" key="3">
    <source>
        <dbReference type="EMBL" id="CAF1957634.1"/>
    </source>
</evidence>
<dbReference type="Proteomes" id="UP000663834">
    <property type="component" value="Unassembled WGS sequence"/>
</dbReference>
<evidence type="ECO:0000313" key="4">
    <source>
        <dbReference type="EMBL" id="CAF4342707.1"/>
    </source>
</evidence>
<evidence type="ECO:0000313" key="5">
    <source>
        <dbReference type="EMBL" id="CAF4364601.1"/>
    </source>
</evidence>
<organism evidence="3 7">
    <name type="scientific">Rotaria magnacalcarata</name>
    <dbReference type="NCBI Taxonomy" id="392030"/>
    <lineage>
        <taxon>Eukaryota</taxon>
        <taxon>Metazoa</taxon>
        <taxon>Spiralia</taxon>
        <taxon>Gnathifera</taxon>
        <taxon>Rotifera</taxon>
        <taxon>Eurotatoria</taxon>
        <taxon>Bdelloidea</taxon>
        <taxon>Philodinida</taxon>
        <taxon>Philodinidae</taxon>
        <taxon>Rotaria</taxon>
    </lineage>
</organism>
<dbReference type="EMBL" id="CAJNOW010015825">
    <property type="protein sequence ID" value="CAF1645485.1"/>
    <property type="molecule type" value="Genomic_DNA"/>
</dbReference>
<accession>A0A816LK66</accession>
<gene>
    <name evidence="6" type="ORF">BYL167_LOCUS58974</name>
    <name evidence="1" type="ORF">CJN711_LOCUS3750</name>
    <name evidence="4" type="ORF">GIL414_LOCUS27614</name>
    <name evidence="2" type="ORF">KQP761_LOCUS28917</name>
    <name evidence="3" type="ORF">MBJ925_LOCUS6205</name>
    <name evidence="5" type="ORF">SMN809_LOCUS28857</name>
</gene>
<comment type="caution">
    <text evidence="3">The sequence shown here is derived from an EMBL/GenBank/DDBJ whole genome shotgun (WGS) entry which is preliminary data.</text>
</comment>
<sequence>MMNFFLYPPPIVPWHKFTSLNIDQPFNPTHLHVLFSCMSNPRTLELHYRSQVDIDIYFDVEPLIDIVNDVSLCNMLMSNGLRQLNVFTAWDQSNLIKITY</sequence>
<evidence type="ECO:0000313" key="2">
    <source>
        <dbReference type="EMBL" id="CAF1645485.1"/>
    </source>
</evidence>
<dbReference type="EMBL" id="CAJOBI010049479">
    <property type="protein sequence ID" value="CAF4364601.1"/>
    <property type="molecule type" value="Genomic_DNA"/>
</dbReference>
<proteinExistence type="predicted"/>
<dbReference type="EMBL" id="CAJNRE010001803">
    <property type="protein sequence ID" value="CAF1957634.1"/>
    <property type="molecule type" value="Genomic_DNA"/>
</dbReference>
<dbReference type="Proteomes" id="UP000663855">
    <property type="component" value="Unassembled WGS sequence"/>
</dbReference>
<dbReference type="OrthoDB" id="10435638at2759"/>
<protein>
    <submittedName>
        <fullName evidence="3">Uncharacterized protein</fullName>
    </submittedName>
</protein>
<dbReference type="EMBL" id="CAJNOV010000607">
    <property type="protein sequence ID" value="CAF1030029.1"/>
    <property type="molecule type" value="Genomic_DNA"/>
</dbReference>
<dbReference type="Proteomes" id="UP000663824">
    <property type="component" value="Unassembled WGS sequence"/>
</dbReference>
<dbReference type="Proteomes" id="UP000681967">
    <property type="component" value="Unassembled WGS sequence"/>
</dbReference>